<dbReference type="AlphaFoldDB" id="A0AAE1QRR5"/>
<evidence type="ECO:0000313" key="7">
    <source>
        <dbReference type="Proteomes" id="UP001291623"/>
    </source>
</evidence>
<dbReference type="GO" id="GO:0005739">
    <property type="term" value="C:mitochondrion"/>
    <property type="evidence" value="ECO:0007669"/>
    <property type="project" value="UniProtKB-SubCell"/>
</dbReference>
<dbReference type="InterPro" id="IPR007863">
    <property type="entry name" value="Peptidase_M16_C"/>
</dbReference>
<dbReference type="SUPFAM" id="SSF63411">
    <property type="entry name" value="LuxS/MPP-like metallohydrolase"/>
    <property type="match status" value="2"/>
</dbReference>
<evidence type="ECO:0000259" key="5">
    <source>
        <dbReference type="Pfam" id="PF05193"/>
    </source>
</evidence>
<dbReference type="InterPro" id="IPR011765">
    <property type="entry name" value="Pept_M16_N"/>
</dbReference>
<dbReference type="Pfam" id="PF00675">
    <property type="entry name" value="Peptidase_M16"/>
    <property type="match status" value="1"/>
</dbReference>
<accession>A0AAE1QRR5</accession>
<dbReference type="Proteomes" id="UP001291623">
    <property type="component" value="Unassembled WGS sequence"/>
</dbReference>
<dbReference type="Gene3D" id="3.30.830.10">
    <property type="entry name" value="Metalloenzyme, LuxS/M16 peptidase-like"/>
    <property type="match status" value="2"/>
</dbReference>
<evidence type="ECO:0000313" key="6">
    <source>
        <dbReference type="EMBL" id="KAK4337062.1"/>
    </source>
</evidence>
<evidence type="ECO:0000256" key="3">
    <source>
        <dbReference type="ARBA" id="ARBA00023128"/>
    </source>
</evidence>
<gene>
    <name evidence="6" type="ORF">RND71_043758</name>
</gene>
<dbReference type="PANTHER" id="PTHR11851:SF226">
    <property type="entry name" value="CYTOCHROME B-C1 COMPLEX SUBUNIT 2, MITOCHONDRIAL"/>
    <property type="match status" value="1"/>
</dbReference>
<evidence type="ECO:0000256" key="2">
    <source>
        <dbReference type="ARBA" id="ARBA00022946"/>
    </source>
</evidence>
<keyword evidence="3" id="KW-0496">Mitochondrion</keyword>
<dbReference type="InterPro" id="IPR050361">
    <property type="entry name" value="MPP/UQCRC_Complex"/>
</dbReference>
<protein>
    <submittedName>
        <fullName evidence="6">Uncharacterized protein</fullName>
    </submittedName>
</protein>
<dbReference type="Pfam" id="PF05193">
    <property type="entry name" value="Peptidase_M16_C"/>
    <property type="match status" value="1"/>
</dbReference>
<evidence type="ECO:0000259" key="4">
    <source>
        <dbReference type="Pfam" id="PF00675"/>
    </source>
</evidence>
<dbReference type="FunFam" id="3.30.830.10:FF:000021">
    <property type="entry name" value="Cytochrome b-c1 complex subunit 2"/>
    <property type="match status" value="1"/>
</dbReference>
<organism evidence="6 7">
    <name type="scientific">Anisodus tanguticus</name>
    <dbReference type="NCBI Taxonomy" id="243964"/>
    <lineage>
        <taxon>Eukaryota</taxon>
        <taxon>Viridiplantae</taxon>
        <taxon>Streptophyta</taxon>
        <taxon>Embryophyta</taxon>
        <taxon>Tracheophyta</taxon>
        <taxon>Spermatophyta</taxon>
        <taxon>Magnoliopsida</taxon>
        <taxon>eudicotyledons</taxon>
        <taxon>Gunneridae</taxon>
        <taxon>Pentapetalae</taxon>
        <taxon>asterids</taxon>
        <taxon>lamiids</taxon>
        <taxon>Solanales</taxon>
        <taxon>Solanaceae</taxon>
        <taxon>Solanoideae</taxon>
        <taxon>Hyoscyameae</taxon>
        <taxon>Anisodus</taxon>
    </lineage>
</organism>
<dbReference type="GO" id="GO:0016020">
    <property type="term" value="C:membrane"/>
    <property type="evidence" value="ECO:0007669"/>
    <property type="project" value="UniProtKB-ARBA"/>
</dbReference>
<comment type="caution">
    <text evidence="6">The sequence shown here is derived from an EMBL/GenBank/DDBJ whole genome shotgun (WGS) entry which is preliminary data.</text>
</comment>
<reference evidence="6" key="1">
    <citation type="submission" date="2023-12" db="EMBL/GenBank/DDBJ databases">
        <title>Genome assembly of Anisodus tanguticus.</title>
        <authorList>
            <person name="Wang Y.-J."/>
        </authorList>
    </citation>
    <scope>NUCLEOTIDE SEQUENCE</scope>
    <source>
        <strain evidence="6">KB-2021</strain>
        <tissue evidence="6">Leaf</tissue>
    </source>
</reference>
<dbReference type="PANTHER" id="PTHR11851">
    <property type="entry name" value="METALLOPROTEASE"/>
    <property type="match status" value="1"/>
</dbReference>
<sequence>MASKVGDRMLQIRKFAQAAHKQVDQASLLKSEPLKQTKLPNGILVASIENYSPVSRVGVFFRAGSRFETSENLGITHVLRNSLGLSTKQSTIFGITRNIDYNGGSLKAISTRDNFIYLLENIRDKNPEIMHYLAESVSEPAFKSWELEDNVYRIKVDLERYQIDACAQLADLLHRAAFRGGLSNSLYCLSQNVGAFKKDALMDYHNKHFIANKAVVVGLGVDHDKLTKFVNKQINLKSGNEVSEIKSKYIGGDCRLPSNSKLTFASVVAEGAPLKNKKDALILEIFSKYLGTGARVSYGFGGSKVAQAVSAVAKKPFQFSSLNLNYYDTGLFGFTTITDGEETSTIIKTIVNTIRSSAKTFNDNELKIAK</sequence>
<name>A0AAE1QRR5_9SOLA</name>
<keyword evidence="7" id="KW-1185">Reference proteome</keyword>
<proteinExistence type="predicted"/>
<dbReference type="GO" id="GO:0046872">
    <property type="term" value="F:metal ion binding"/>
    <property type="evidence" value="ECO:0007669"/>
    <property type="project" value="InterPro"/>
</dbReference>
<evidence type="ECO:0000256" key="1">
    <source>
        <dbReference type="ARBA" id="ARBA00004173"/>
    </source>
</evidence>
<dbReference type="InterPro" id="IPR011249">
    <property type="entry name" value="Metalloenz_LuxS/M16"/>
</dbReference>
<dbReference type="EMBL" id="JAVYJV010000058">
    <property type="protein sequence ID" value="KAK4337062.1"/>
    <property type="molecule type" value="Genomic_DNA"/>
</dbReference>
<feature type="domain" description="Peptidase M16 N-terminal" evidence="4">
    <location>
        <begin position="45"/>
        <end position="188"/>
    </location>
</feature>
<keyword evidence="2" id="KW-0809">Transit peptide</keyword>
<feature type="domain" description="Peptidase M16 C-terminal" evidence="5">
    <location>
        <begin position="196"/>
        <end position="370"/>
    </location>
</feature>
<comment type="subcellular location">
    <subcellularLocation>
        <location evidence="1">Mitochondrion</location>
    </subcellularLocation>
</comment>